<keyword evidence="3" id="KW-0813">Transport</keyword>
<comment type="similarity">
    <text evidence="2">Belongs to the ABC transporter superfamily.</text>
</comment>
<name>A0A4Y7RGE1_9FIRM</name>
<dbReference type="SMART" id="SM00382">
    <property type="entry name" value="AAA"/>
    <property type="match status" value="1"/>
</dbReference>
<dbReference type="Proteomes" id="UP000298324">
    <property type="component" value="Unassembled WGS sequence"/>
</dbReference>
<keyword evidence="6 10" id="KW-0067">ATP-binding</keyword>
<dbReference type="CDD" id="cd03225">
    <property type="entry name" value="ABC_cobalt_CbiO_domain1"/>
    <property type="match status" value="1"/>
</dbReference>
<accession>A0A4Y7RGE1</accession>
<comment type="subcellular location">
    <subcellularLocation>
        <location evidence="1">Cell membrane</location>
        <topology evidence="1">Peripheral membrane protein</topology>
    </subcellularLocation>
</comment>
<keyword evidence="4" id="KW-1003">Cell membrane</keyword>
<organism evidence="10 11">
    <name type="scientific">Pelotomaculum schinkii</name>
    <dbReference type="NCBI Taxonomy" id="78350"/>
    <lineage>
        <taxon>Bacteria</taxon>
        <taxon>Bacillati</taxon>
        <taxon>Bacillota</taxon>
        <taxon>Clostridia</taxon>
        <taxon>Eubacteriales</taxon>
        <taxon>Desulfotomaculaceae</taxon>
        <taxon>Pelotomaculum</taxon>
    </lineage>
</organism>
<comment type="caution">
    <text evidence="10">The sequence shown here is derived from an EMBL/GenBank/DDBJ whole genome shotgun (WGS) entry which is preliminary data.</text>
</comment>
<reference evidence="10 11" key="1">
    <citation type="journal article" date="2018" name="Environ. Microbiol.">
        <title>Novel energy conservation strategies and behaviour of Pelotomaculum schinkii driving syntrophic propionate catabolism.</title>
        <authorList>
            <person name="Hidalgo-Ahumada C.A.P."/>
            <person name="Nobu M.K."/>
            <person name="Narihiro T."/>
            <person name="Tamaki H."/>
            <person name="Liu W.T."/>
            <person name="Kamagata Y."/>
            <person name="Stams A.J.M."/>
            <person name="Imachi H."/>
            <person name="Sousa D.Z."/>
        </authorList>
    </citation>
    <scope>NUCLEOTIDE SEQUENCE [LARGE SCALE GENOMIC DNA]</scope>
    <source>
        <strain evidence="10 11">HH</strain>
    </source>
</reference>
<dbReference type="GO" id="GO:0043190">
    <property type="term" value="C:ATP-binding cassette (ABC) transporter complex"/>
    <property type="evidence" value="ECO:0007669"/>
    <property type="project" value="TreeGrafter"/>
</dbReference>
<dbReference type="PANTHER" id="PTHR43553:SF24">
    <property type="entry name" value="ENERGY-COUPLING FACTOR TRANSPORTER ATP-BINDING PROTEIN ECFA1"/>
    <property type="match status" value="1"/>
</dbReference>
<evidence type="ECO:0000256" key="4">
    <source>
        <dbReference type="ARBA" id="ARBA00022475"/>
    </source>
</evidence>
<evidence type="ECO:0000256" key="3">
    <source>
        <dbReference type="ARBA" id="ARBA00022448"/>
    </source>
</evidence>
<keyword evidence="5" id="KW-0547">Nucleotide-binding</keyword>
<evidence type="ECO:0000256" key="6">
    <source>
        <dbReference type="ARBA" id="ARBA00022840"/>
    </source>
</evidence>
<evidence type="ECO:0000259" key="9">
    <source>
        <dbReference type="PROSITE" id="PS50893"/>
    </source>
</evidence>
<dbReference type="InterPro" id="IPR050095">
    <property type="entry name" value="ECF_ABC_transporter_ATP-bd"/>
</dbReference>
<gene>
    <name evidence="10" type="primary">ecfA2_1</name>
    <name evidence="10" type="ORF">Psch_01633</name>
</gene>
<dbReference type="GO" id="GO:0005524">
    <property type="term" value="F:ATP binding"/>
    <property type="evidence" value="ECO:0007669"/>
    <property type="project" value="UniProtKB-KW"/>
</dbReference>
<evidence type="ECO:0000256" key="7">
    <source>
        <dbReference type="ARBA" id="ARBA00022967"/>
    </source>
</evidence>
<evidence type="ECO:0000256" key="2">
    <source>
        <dbReference type="ARBA" id="ARBA00005417"/>
    </source>
</evidence>
<evidence type="ECO:0000313" key="10">
    <source>
        <dbReference type="EMBL" id="TEB08078.1"/>
    </source>
</evidence>
<proteinExistence type="inferred from homology"/>
<dbReference type="EC" id="3.6.3.-" evidence="10"/>
<evidence type="ECO:0000256" key="1">
    <source>
        <dbReference type="ARBA" id="ARBA00004202"/>
    </source>
</evidence>
<sequence length="219" mass="24246">MAYIELENVSFCYPGQSRPVLREINLSIFNKGVTAITGANGSGKTTFSKLLTGILTPTKGRIKLNGQLLTSLTLAQIGRQIGYVFQNPDKQLFCETVEEEIDFGVRNLGLPPDQAAQKVREVMDYFELTRHAQAYPLSLSAGEKRRLALAAVFALEPGLLLLDEPTTGLDPYRKKVLGDYLDKVLGAGRGVVLISHDQKFINRYATRLIGLRDGQFIEE</sequence>
<dbReference type="RefSeq" id="WP_134218242.1">
    <property type="nucleotide sequence ID" value="NZ_QFGA01000001.1"/>
</dbReference>
<dbReference type="Pfam" id="PF00005">
    <property type="entry name" value="ABC_tran"/>
    <property type="match status" value="1"/>
</dbReference>
<dbReference type="InterPro" id="IPR003593">
    <property type="entry name" value="AAA+_ATPase"/>
</dbReference>
<dbReference type="GO" id="GO:0016887">
    <property type="term" value="F:ATP hydrolysis activity"/>
    <property type="evidence" value="ECO:0007669"/>
    <property type="project" value="InterPro"/>
</dbReference>
<feature type="domain" description="ABC transporter" evidence="9">
    <location>
        <begin position="4"/>
        <end position="219"/>
    </location>
</feature>
<protein>
    <submittedName>
        <fullName evidence="10">Energy-coupling factor transporter ATP-binding protein EcfA2</fullName>
        <ecNumber evidence="10">3.6.3.-</ecNumber>
    </submittedName>
</protein>
<dbReference type="InterPro" id="IPR027417">
    <property type="entry name" value="P-loop_NTPase"/>
</dbReference>
<keyword evidence="8" id="KW-0472">Membrane</keyword>
<evidence type="ECO:0000256" key="8">
    <source>
        <dbReference type="ARBA" id="ARBA00023136"/>
    </source>
</evidence>
<dbReference type="PANTHER" id="PTHR43553">
    <property type="entry name" value="HEAVY METAL TRANSPORTER"/>
    <property type="match status" value="1"/>
</dbReference>
<dbReference type="AlphaFoldDB" id="A0A4Y7RGE1"/>
<dbReference type="InterPro" id="IPR003439">
    <property type="entry name" value="ABC_transporter-like_ATP-bd"/>
</dbReference>
<keyword evidence="7" id="KW-1278">Translocase</keyword>
<evidence type="ECO:0000256" key="5">
    <source>
        <dbReference type="ARBA" id="ARBA00022741"/>
    </source>
</evidence>
<dbReference type="InterPro" id="IPR017871">
    <property type="entry name" value="ABC_transporter-like_CS"/>
</dbReference>
<dbReference type="PROSITE" id="PS00211">
    <property type="entry name" value="ABC_TRANSPORTER_1"/>
    <property type="match status" value="1"/>
</dbReference>
<dbReference type="SUPFAM" id="SSF52540">
    <property type="entry name" value="P-loop containing nucleoside triphosphate hydrolases"/>
    <property type="match status" value="1"/>
</dbReference>
<dbReference type="InterPro" id="IPR015856">
    <property type="entry name" value="ABC_transpr_CbiO/EcfA_su"/>
</dbReference>
<dbReference type="GO" id="GO:0042626">
    <property type="term" value="F:ATPase-coupled transmembrane transporter activity"/>
    <property type="evidence" value="ECO:0007669"/>
    <property type="project" value="TreeGrafter"/>
</dbReference>
<dbReference type="Gene3D" id="3.40.50.300">
    <property type="entry name" value="P-loop containing nucleotide triphosphate hydrolases"/>
    <property type="match status" value="1"/>
</dbReference>
<evidence type="ECO:0000313" key="11">
    <source>
        <dbReference type="Proteomes" id="UP000298324"/>
    </source>
</evidence>
<dbReference type="PROSITE" id="PS50893">
    <property type="entry name" value="ABC_TRANSPORTER_2"/>
    <property type="match status" value="1"/>
</dbReference>
<keyword evidence="11" id="KW-1185">Reference proteome</keyword>
<dbReference type="EMBL" id="QFGA01000001">
    <property type="protein sequence ID" value="TEB08078.1"/>
    <property type="molecule type" value="Genomic_DNA"/>
</dbReference>
<keyword evidence="10" id="KW-0378">Hydrolase</keyword>